<proteinExistence type="predicted"/>
<reference evidence="1" key="1">
    <citation type="submission" date="2019-03" db="EMBL/GenBank/DDBJ databases">
        <title>Long read genome sequence of the mycoparasitic Pythium oligandrum ATCC 38472 isolated from sugarbeet rhizosphere.</title>
        <authorList>
            <person name="Gaulin E."/>
        </authorList>
    </citation>
    <scope>NUCLEOTIDE SEQUENCE</scope>
    <source>
        <strain evidence="1">ATCC 38472_TT</strain>
    </source>
</reference>
<evidence type="ECO:0000313" key="1">
    <source>
        <dbReference type="EMBL" id="TMW61857.1"/>
    </source>
</evidence>
<organism evidence="1 2">
    <name type="scientific">Pythium oligandrum</name>
    <name type="common">Mycoparasitic fungus</name>
    <dbReference type="NCBI Taxonomy" id="41045"/>
    <lineage>
        <taxon>Eukaryota</taxon>
        <taxon>Sar</taxon>
        <taxon>Stramenopiles</taxon>
        <taxon>Oomycota</taxon>
        <taxon>Peronosporomycetes</taxon>
        <taxon>Pythiales</taxon>
        <taxon>Pythiaceae</taxon>
        <taxon>Pythium</taxon>
    </lineage>
</organism>
<comment type="caution">
    <text evidence="1">The sequence shown here is derived from an EMBL/GenBank/DDBJ whole genome shotgun (WGS) entry which is preliminary data.</text>
</comment>
<protein>
    <submittedName>
        <fullName evidence="1">Uncharacterized protein</fullName>
    </submittedName>
</protein>
<name>A0A8K1CGR8_PYTOL</name>
<keyword evidence="2" id="KW-1185">Reference proteome</keyword>
<dbReference type="OrthoDB" id="61413at2759"/>
<gene>
    <name evidence="1" type="ORF">Poli38472_010920</name>
</gene>
<accession>A0A8K1CGR8</accession>
<dbReference type="Proteomes" id="UP000794436">
    <property type="component" value="Unassembled WGS sequence"/>
</dbReference>
<dbReference type="AlphaFoldDB" id="A0A8K1CGR8"/>
<evidence type="ECO:0000313" key="2">
    <source>
        <dbReference type="Proteomes" id="UP000794436"/>
    </source>
</evidence>
<sequence length="266" mass="29498">MQHSGTTTFLMGGEQREFRFAVEVTANEELSIWLEDKKTRAQWQAIGLTTTSFIAPETTIPGATLVDYAKGFAECLRAPHAAEDGSMGRLLSDPSKEGTRTLTVTLPFTWFSVAKTLTYEFTLIAMALDPVQVLTARVCELEEALAATKPNPPVQLDQIEGRELTDDEYLCWDVTQSYTHIEASKEAIRITQDGIYAVQFIADYADDDGNDSFVSTLEINGKAVCECEGYLDTASGLWFLKTNDRIRVKFDDDVDIVGKLTIVKLA</sequence>
<dbReference type="EMBL" id="SPLM01000075">
    <property type="protein sequence ID" value="TMW61857.1"/>
    <property type="molecule type" value="Genomic_DNA"/>
</dbReference>